<gene>
    <name evidence="2" type="ORF">ACG04Q_06200</name>
</gene>
<dbReference type="Pfam" id="PF07963">
    <property type="entry name" value="N_methyl"/>
    <property type="match status" value="1"/>
</dbReference>
<name>A0ABW7GGT5_9BURK</name>
<dbReference type="RefSeq" id="WP_394510021.1">
    <property type="nucleotide sequence ID" value="NZ_JBIGHX010000002.1"/>
</dbReference>
<dbReference type="EMBL" id="JBIGHX010000002">
    <property type="protein sequence ID" value="MFG6461159.1"/>
    <property type="molecule type" value="Genomic_DNA"/>
</dbReference>
<dbReference type="InterPro" id="IPR012902">
    <property type="entry name" value="N_methyl_site"/>
</dbReference>
<organism evidence="2 3">
    <name type="scientific">Pelomonas lactea</name>
    <dbReference type="NCBI Taxonomy" id="3299030"/>
    <lineage>
        <taxon>Bacteria</taxon>
        <taxon>Pseudomonadati</taxon>
        <taxon>Pseudomonadota</taxon>
        <taxon>Betaproteobacteria</taxon>
        <taxon>Burkholderiales</taxon>
        <taxon>Sphaerotilaceae</taxon>
        <taxon>Roseateles</taxon>
    </lineage>
</organism>
<evidence type="ECO:0000256" key="1">
    <source>
        <dbReference type="SAM" id="Phobius"/>
    </source>
</evidence>
<sequence>MLTKPFHQRGLGLVELMVGITVGLIVAAGASMVAVNQINEHRRLMLETQIQQDLRVAADLLQQDLRRAGYRGQTEQGVWAPPTGVGTLDETAGLPATANNYSPVEVTDNSTERSITYRYARRVGVTVGAASPRNAEQFGFKWDKATHVLYARVGIVNGRDNWQPVIDPDIVEVTNFDVELTEQSTDVGEFCAQACGAAPLPACPKHVVRQVSFSIEGKALHDRNVKRTVSGVERLRSDRITGSCPA</sequence>
<proteinExistence type="predicted"/>
<dbReference type="Proteomes" id="UP001606302">
    <property type="component" value="Unassembled WGS sequence"/>
</dbReference>
<comment type="caution">
    <text evidence="2">The sequence shown here is derived from an EMBL/GenBank/DDBJ whole genome shotgun (WGS) entry which is preliminary data.</text>
</comment>
<keyword evidence="1" id="KW-0812">Transmembrane</keyword>
<keyword evidence="3" id="KW-1185">Reference proteome</keyword>
<keyword evidence="1" id="KW-1133">Transmembrane helix</keyword>
<keyword evidence="1" id="KW-0472">Membrane</keyword>
<reference evidence="2 3" key="1">
    <citation type="submission" date="2024-08" db="EMBL/GenBank/DDBJ databases">
        <authorList>
            <person name="Lu H."/>
        </authorList>
    </citation>
    <scope>NUCLEOTIDE SEQUENCE [LARGE SCALE GENOMIC DNA]</scope>
    <source>
        <strain evidence="2 3">DXS20W</strain>
    </source>
</reference>
<feature type="transmembrane region" description="Helical" evidence="1">
    <location>
        <begin position="12"/>
        <end position="35"/>
    </location>
</feature>
<accession>A0ABW7GGT5</accession>
<evidence type="ECO:0000313" key="2">
    <source>
        <dbReference type="EMBL" id="MFG6461159.1"/>
    </source>
</evidence>
<evidence type="ECO:0000313" key="3">
    <source>
        <dbReference type="Proteomes" id="UP001606302"/>
    </source>
</evidence>
<protein>
    <submittedName>
        <fullName evidence="2">PilW family protein</fullName>
    </submittedName>
</protein>